<dbReference type="EMBL" id="AP023091">
    <property type="protein sequence ID" value="BCE24491.1"/>
    <property type="molecule type" value="Genomic_DNA"/>
</dbReference>
<accession>A0A809XEI7</accession>
<dbReference type="EMBL" id="AP023094">
    <property type="protein sequence ID" value="BCE50749.1"/>
    <property type="molecule type" value="Genomic_DNA"/>
</dbReference>
<proteinExistence type="predicted"/>
<reference evidence="1" key="1">
    <citation type="submission" date="2020-05" db="EMBL/GenBank/DDBJ databases">
        <title>Complete genome sequence of Bradyrhizobium diazoefficiens XF1 isolated from soybean nodule.</title>
        <authorList>
            <person name="Noda R."/>
            <person name="Kakizaki K."/>
            <person name="Minamisawa K."/>
        </authorList>
    </citation>
    <scope>NUCLEOTIDE SEQUENCE</scope>
    <source>
        <strain evidence="1">XF1</strain>
    </source>
</reference>
<reference evidence="4" key="2">
    <citation type="submission" date="2020-05" db="EMBL/GenBank/DDBJ databases">
        <title>Complete genome sequence of Bradyrhizobium diazoefficiens XF10 isolated from soybean nodule.</title>
        <authorList>
            <person name="Noda R."/>
            <person name="Kakizaki K."/>
            <person name="Minamisawa K."/>
        </authorList>
    </citation>
    <scope>NUCLEOTIDE SEQUENCE</scope>
    <source>
        <strain evidence="4">XF10</strain>
    </source>
</reference>
<evidence type="ECO:0000313" key="2">
    <source>
        <dbReference type="EMBL" id="BCE50749.1"/>
    </source>
</evidence>
<evidence type="ECO:0000313" key="3">
    <source>
        <dbReference type="EMBL" id="BCE76809.1"/>
    </source>
</evidence>
<name>A0A809XEI7_9BRAD</name>
<dbReference type="EMBL" id="AP023097">
    <property type="protein sequence ID" value="BCE76809.1"/>
    <property type="molecule type" value="Genomic_DNA"/>
</dbReference>
<sequence>MKSRPASGGGQSVFWLEIPWLPDKFHWEHWVGGPGRPGSVTMLDKGWVVEPPRRGIIRGVMGWLAPDLAWLFGRRGA</sequence>
<evidence type="ECO:0000313" key="1">
    <source>
        <dbReference type="EMBL" id="BCE24491.1"/>
    </source>
</evidence>
<reference evidence="3" key="4">
    <citation type="submission" date="2020-05" db="EMBL/GenBank/DDBJ databases">
        <title>Complete genome sequence of Bradyrhizobium diazoefficiens XF8 isolated from soybean nodule.</title>
        <authorList>
            <person name="Noda R."/>
            <person name="Kakizaki K."/>
            <person name="Minamisawa K."/>
        </authorList>
    </citation>
    <scope>NUCLEOTIDE SEQUENCE</scope>
    <source>
        <strain evidence="3">XF8</strain>
    </source>
</reference>
<organism evidence="1">
    <name type="scientific">Bradyrhizobium diazoefficiens</name>
    <dbReference type="NCBI Taxonomy" id="1355477"/>
    <lineage>
        <taxon>Bacteria</taxon>
        <taxon>Pseudomonadati</taxon>
        <taxon>Pseudomonadota</taxon>
        <taxon>Alphaproteobacteria</taxon>
        <taxon>Hyphomicrobiales</taxon>
        <taxon>Nitrobacteraceae</taxon>
        <taxon>Bradyrhizobium</taxon>
    </lineage>
</organism>
<dbReference type="EMBL" id="AP023099">
    <property type="protein sequence ID" value="BCE94251.1"/>
    <property type="molecule type" value="Genomic_DNA"/>
</dbReference>
<evidence type="ECO:0000313" key="4">
    <source>
        <dbReference type="EMBL" id="BCE94251.1"/>
    </source>
</evidence>
<protein>
    <submittedName>
        <fullName evidence="1">Uncharacterized protein</fullName>
    </submittedName>
</protein>
<dbReference type="AlphaFoldDB" id="A0A809XEI7"/>
<gene>
    <name evidence="4" type="ORF">XF10B_70490</name>
    <name evidence="1" type="ORF">XF1B_71720</name>
    <name evidence="2" type="ORF">XF4B_70980</name>
    <name evidence="3" type="ORF">XF8B_69200</name>
</gene>
<reference evidence="2" key="3">
    <citation type="submission" date="2020-05" db="EMBL/GenBank/DDBJ databases">
        <title>Complete genome sequence of Bradyrhizobium diazoefficiens XF4 isolated from soybean nodule.</title>
        <authorList>
            <person name="Noda R."/>
            <person name="Kakizaki K."/>
            <person name="Minamisawa K."/>
        </authorList>
    </citation>
    <scope>NUCLEOTIDE SEQUENCE</scope>
    <source>
        <strain evidence="2">XF4</strain>
    </source>
</reference>